<protein>
    <submittedName>
        <fullName evidence="2">Uncharacterized protein</fullName>
    </submittedName>
</protein>
<sequence length="115" mass="13039">MSKVLINAHSSLDFKSFLVLKPSEVIKPALFRKAIECQAERKQSMVGPSLFALWHLEYHVEDIFMMHSHQGAKETWDIFIEVSCASIHSGQHFDIGLQKFLLCKVDGGKNIVLDP</sequence>
<proteinExistence type="predicted"/>
<reference evidence="2" key="1">
    <citation type="submission" date="2022-11" db="UniProtKB">
        <authorList>
            <consortium name="WormBaseParasite"/>
        </authorList>
    </citation>
    <scope>IDENTIFICATION</scope>
</reference>
<name>A0A915LA06_ROMCU</name>
<organism evidence="1 2">
    <name type="scientific">Romanomermis culicivorax</name>
    <name type="common">Nematode worm</name>
    <dbReference type="NCBI Taxonomy" id="13658"/>
    <lineage>
        <taxon>Eukaryota</taxon>
        <taxon>Metazoa</taxon>
        <taxon>Ecdysozoa</taxon>
        <taxon>Nematoda</taxon>
        <taxon>Enoplea</taxon>
        <taxon>Dorylaimia</taxon>
        <taxon>Mermithida</taxon>
        <taxon>Mermithoidea</taxon>
        <taxon>Mermithidae</taxon>
        <taxon>Romanomermis</taxon>
    </lineage>
</organism>
<dbReference type="AlphaFoldDB" id="A0A915LA06"/>
<dbReference type="WBParaSite" id="nRc.2.0.1.t47899-RA">
    <property type="protein sequence ID" value="nRc.2.0.1.t47899-RA"/>
    <property type="gene ID" value="nRc.2.0.1.g47899"/>
</dbReference>
<evidence type="ECO:0000313" key="1">
    <source>
        <dbReference type="Proteomes" id="UP000887565"/>
    </source>
</evidence>
<evidence type="ECO:0000313" key="2">
    <source>
        <dbReference type="WBParaSite" id="nRc.2.0.1.t47899-RA"/>
    </source>
</evidence>
<accession>A0A915LA06</accession>
<dbReference type="Proteomes" id="UP000887565">
    <property type="component" value="Unplaced"/>
</dbReference>
<keyword evidence="1" id="KW-1185">Reference proteome</keyword>